<feature type="signal peptide" evidence="1">
    <location>
        <begin position="1"/>
        <end position="25"/>
    </location>
</feature>
<dbReference type="AlphaFoldDB" id="A0A916WNT6"/>
<accession>A0A916WNT6</accession>
<dbReference type="PANTHER" id="PTHR33361:SF2">
    <property type="entry name" value="DUF885 DOMAIN-CONTAINING PROTEIN"/>
    <property type="match status" value="1"/>
</dbReference>
<evidence type="ECO:0000313" key="3">
    <source>
        <dbReference type="Proteomes" id="UP000623067"/>
    </source>
</evidence>
<dbReference type="Pfam" id="PF05960">
    <property type="entry name" value="DUF885"/>
    <property type="match status" value="1"/>
</dbReference>
<dbReference type="PANTHER" id="PTHR33361">
    <property type="entry name" value="GLR0591 PROTEIN"/>
    <property type="match status" value="1"/>
</dbReference>
<evidence type="ECO:0000256" key="1">
    <source>
        <dbReference type="SAM" id="SignalP"/>
    </source>
</evidence>
<reference evidence="2" key="1">
    <citation type="journal article" date="2014" name="Int. J. Syst. Evol. Microbiol.">
        <title>Complete genome sequence of Corynebacterium casei LMG S-19264T (=DSM 44701T), isolated from a smear-ripened cheese.</title>
        <authorList>
            <consortium name="US DOE Joint Genome Institute (JGI-PGF)"/>
            <person name="Walter F."/>
            <person name="Albersmeier A."/>
            <person name="Kalinowski J."/>
            <person name="Ruckert C."/>
        </authorList>
    </citation>
    <scope>NUCLEOTIDE SEQUENCE</scope>
    <source>
        <strain evidence="2">CGMCC 1.15330</strain>
    </source>
</reference>
<keyword evidence="3" id="KW-1185">Reference proteome</keyword>
<sequence length="588" mass="65752">MLLTASVFALFPAHAAAAQSPPASAAPQPANAADARFVTIWQEEYAWRQKEGLADDDRDAASDRLPDVSAAAQTRRAAYWQQVMTRLDAVDPAALSAAERVNYLVYRNQIWGFLDDARFREWEKPLNGDSAFWGDLQYVARGQFARGSADYRNYLKLLGDIPRYLDQQTDNLRSGLKRGFTPPAVVMKGREAPVVAIAEAKTAEATVYYEPFAKMPATVADRDALRAEAKRVIETQVIPAHRKLLAYLRTSYFPGLRTKLDATSYPDGAAYYRSRIRQFTTLDMSPDAIHALGLSEVAKIRAEMETIKAEVKFQGDLKAFLTFLRTDPQFYAKTPDQLLKEAAWEAKRFDAMASRWFGRNPRARFAIRPVPADIAPFYTAGRGGPGGYLVNTYDLPSRPLFQLPALTLHESAPGHAWQMSLANENSGLPPFRRYSYISAFGEGWALYCERLGDEMGFYETPYERFGMLSYQMWRAARLVVDTGIHAKGWTRDQALAFLRDNTALSEREIGTEVDRYIGWPGQALSYYLGQLAIQRDRAKAEKALGNRFDIRAFHDTVLSLGSVPLPVLDGRVDEFIAGGGKGPYPADG</sequence>
<feature type="chain" id="PRO_5037180465" description="DUF885 domain-containing protein" evidence="1">
    <location>
        <begin position="26"/>
        <end position="588"/>
    </location>
</feature>
<organism evidence="2 3">
    <name type="scientific">Sphingomonas metalli</name>
    <dbReference type="NCBI Taxonomy" id="1779358"/>
    <lineage>
        <taxon>Bacteria</taxon>
        <taxon>Pseudomonadati</taxon>
        <taxon>Pseudomonadota</taxon>
        <taxon>Alphaproteobacteria</taxon>
        <taxon>Sphingomonadales</taxon>
        <taxon>Sphingomonadaceae</taxon>
        <taxon>Sphingomonas</taxon>
    </lineage>
</organism>
<reference evidence="2" key="2">
    <citation type="submission" date="2020-09" db="EMBL/GenBank/DDBJ databases">
        <authorList>
            <person name="Sun Q."/>
            <person name="Zhou Y."/>
        </authorList>
    </citation>
    <scope>NUCLEOTIDE SEQUENCE</scope>
    <source>
        <strain evidence="2">CGMCC 1.15330</strain>
    </source>
</reference>
<comment type="caution">
    <text evidence="2">The sequence shown here is derived from an EMBL/GenBank/DDBJ whole genome shotgun (WGS) entry which is preliminary data.</text>
</comment>
<evidence type="ECO:0000313" key="2">
    <source>
        <dbReference type="EMBL" id="GGB15627.1"/>
    </source>
</evidence>
<keyword evidence="1" id="KW-0732">Signal</keyword>
<dbReference type="InterPro" id="IPR010281">
    <property type="entry name" value="DUF885"/>
</dbReference>
<protein>
    <recommendedName>
        <fullName evidence="4">DUF885 domain-containing protein</fullName>
    </recommendedName>
</protein>
<gene>
    <name evidence="2" type="ORF">GCM10011380_01330</name>
</gene>
<dbReference type="EMBL" id="BMIH01000001">
    <property type="protein sequence ID" value="GGB15627.1"/>
    <property type="molecule type" value="Genomic_DNA"/>
</dbReference>
<dbReference type="Proteomes" id="UP000623067">
    <property type="component" value="Unassembled WGS sequence"/>
</dbReference>
<evidence type="ECO:0008006" key="4">
    <source>
        <dbReference type="Google" id="ProtNLM"/>
    </source>
</evidence>
<proteinExistence type="predicted"/>
<name>A0A916WNT6_9SPHN</name>